<evidence type="ECO:0000256" key="1">
    <source>
        <dbReference type="SAM" id="MobiDB-lite"/>
    </source>
</evidence>
<feature type="compositionally biased region" description="Basic and acidic residues" evidence="1">
    <location>
        <begin position="102"/>
        <end position="118"/>
    </location>
</feature>
<name>A0A6H5GN47_9HEMI</name>
<feature type="region of interest" description="Disordered" evidence="1">
    <location>
        <begin position="334"/>
        <end position="365"/>
    </location>
</feature>
<feature type="region of interest" description="Disordered" evidence="1">
    <location>
        <begin position="230"/>
        <end position="258"/>
    </location>
</feature>
<protein>
    <submittedName>
        <fullName evidence="2">Uncharacterized protein</fullName>
    </submittedName>
</protein>
<organism evidence="2 3">
    <name type="scientific">Nesidiocoris tenuis</name>
    <dbReference type="NCBI Taxonomy" id="355587"/>
    <lineage>
        <taxon>Eukaryota</taxon>
        <taxon>Metazoa</taxon>
        <taxon>Ecdysozoa</taxon>
        <taxon>Arthropoda</taxon>
        <taxon>Hexapoda</taxon>
        <taxon>Insecta</taxon>
        <taxon>Pterygota</taxon>
        <taxon>Neoptera</taxon>
        <taxon>Paraneoptera</taxon>
        <taxon>Hemiptera</taxon>
        <taxon>Heteroptera</taxon>
        <taxon>Panheteroptera</taxon>
        <taxon>Cimicomorpha</taxon>
        <taxon>Miridae</taxon>
        <taxon>Dicyphina</taxon>
        <taxon>Nesidiocoris</taxon>
    </lineage>
</organism>
<dbReference type="AlphaFoldDB" id="A0A6H5GN47"/>
<sequence>MRNFEGFTRKAVVIVPTDEEFKSRTEKQANEEKKDVPESAVLEMKANFTLPDKDVFDEVIYVELQEEEAQALIQKYAKEANELGYVKKTPHGGFGPAHKRFRGGDFHQRNDFRSRDRFNPPGPPGGFRQIKAVSAGLQQAIDRDGGAHLPGLLVTIAAPETTTEVAHHEVVAADSTVTTGVAPDPASIIVISTATRGALEDPEEVQETRQGKTLASIPVVVPVLQRQPLNGATSGAIKPKPVRGDNKPQPTRELGTNRRNGTIRRGVTINNNGKATSKATISKVTGSKATTNLITGSNITATTSKADGVNSRTAMVATVIRRIGRTGTQLKVLDKRARHSRQPRPNEDIPVRSQKTLPSSKMKCSCNRKMPASMRIGIKSEMTVHLINTRK</sequence>
<feature type="compositionally biased region" description="Basic and acidic residues" evidence="1">
    <location>
        <begin position="19"/>
        <end position="37"/>
    </location>
</feature>
<dbReference type="OrthoDB" id="445357at2759"/>
<dbReference type="GO" id="GO:0005634">
    <property type="term" value="C:nucleus"/>
    <property type="evidence" value="ECO:0007669"/>
    <property type="project" value="TreeGrafter"/>
</dbReference>
<dbReference type="PANTHER" id="PTHR12381:SF56">
    <property type="entry name" value="B30.2_SPRY DOMAIN-CONTAINING PROTEIN-RELATED"/>
    <property type="match status" value="1"/>
</dbReference>
<feature type="region of interest" description="Disordered" evidence="1">
    <location>
        <begin position="94"/>
        <end position="123"/>
    </location>
</feature>
<dbReference type="EMBL" id="CADCXU010015093">
    <property type="protein sequence ID" value="CAB0004515.1"/>
    <property type="molecule type" value="Genomic_DNA"/>
</dbReference>
<dbReference type="GO" id="GO:0000380">
    <property type="term" value="P:alternative mRNA splicing, via spliceosome"/>
    <property type="evidence" value="ECO:0007669"/>
    <property type="project" value="TreeGrafter"/>
</dbReference>
<dbReference type="GO" id="GO:0003723">
    <property type="term" value="F:RNA binding"/>
    <property type="evidence" value="ECO:0007669"/>
    <property type="project" value="TreeGrafter"/>
</dbReference>
<evidence type="ECO:0000313" key="2">
    <source>
        <dbReference type="EMBL" id="CAB0004515.1"/>
    </source>
</evidence>
<accession>A0A6H5GN47</accession>
<reference evidence="2 3" key="1">
    <citation type="submission" date="2020-02" db="EMBL/GenBank/DDBJ databases">
        <authorList>
            <person name="Ferguson B K."/>
        </authorList>
    </citation>
    <scope>NUCLEOTIDE SEQUENCE [LARGE SCALE GENOMIC DNA]</scope>
</reference>
<feature type="region of interest" description="Disordered" evidence="1">
    <location>
        <begin position="18"/>
        <end position="37"/>
    </location>
</feature>
<dbReference type="PANTHER" id="PTHR12381">
    <property type="entry name" value="HETEROGENEOUS NUCLEAR RIBONUCLEOPROTEIN U FAMILY MEMBER"/>
    <property type="match status" value="1"/>
</dbReference>
<keyword evidence="3" id="KW-1185">Reference proteome</keyword>
<gene>
    <name evidence="2" type="ORF">NTEN_LOCUS9992</name>
</gene>
<evidence type="ECO:0000313" key="3">
    <source>
        <dbReference type="Proteomes" id="UP000479000"/>
    </source>
</evidence>
<proteinExistence type="predicted"/>
<dbReference type="Proteomes" id="UP000479000">
    <property type="component" value="Unassembled WGS sequence"/>
</dbReference>